<dbReference type="RefSeq" id="WP_066337413.1">
    <property type="nucleotide sequence ID" value="NZ_LWSG01000042.1"/>
</dbReference>
<dbReference type="AlphaFoldDB" id="A0A179SPG7"/>
<dbReference type="GO" id="GO:0015188">
    <property type="term" value="F:L-isoleucine transmembrane transporter activity"/>
    <property type="evidence" value="ECO:0007669"/>
    <property type="project" value="TreeGrafter"/>
</dbReference>
<feature type="transmembrane region" description="Helical" evidence="9">
    <location>
        <begin position="374"/>
        <end position="393"/>
    </location>
</feature>
<keyword evidence="5 9" id="KW-0812">Transmembrane</keyword>
<organism evidence="10 11">
    <name type="scientific">Metabacillus litoralis</name>
    <dbReference type="NCBI Taxonomy" id="152268"/>
    <lineage>
        <taxon>Bacteria</taxon>
        <taxon>Bacillati</taxon>
        <taxon>Bacillota</taxon>
        <taxon>Bacilli</taxon>
        <taxon>Bacillales</taxon>
        <taxon>Bacillaceae</taxon>
        <taxon>Metabacillus</taxon>
    </lineage>
</organism>
<dbReference type="Pfam" id="PF05525">
    <property type="entry name" value="Branch_AA_trans"/>
    <property type="match status" value="1"/>
</dbReference>
<dbReference type="GO" id="GO:0015818">
    <property type="term" value="P:isoleucine transport"/>
    <property type="evidence" value="ECO:0007669"/>
    <property type="project" value="TreeGrafter"/>
</dbReference>
<keyword evidence="11" id="KW-1185">Reference proteome</keyword>
<evidence type="ECO:0000256" key="8">
    <source>
        <dbReference type="ARBA" id="ARBA00023136"/>
    </source>
</evidence>
<feature type="transmembrane region" description="Helical" evidence="9">
    <location>
        <begin position="154"/>
        <end position="177"/>
    </location>
</feature>
<evidence type="ECO:0000256" key="7">
    <source>
        <dbReference type="ARBA" id="ARBA00022989"/>
    </source>
</evidence>
<dbReference type="GO" id="GO:0005886">
    <property type="term" value="C:plasma membrane"/>
    <property type="evidence" value="ECO:0007669"/>
    <property type="project" value="UniProtKB-SubCell"/>
</dbReference>
<comment type="similarity">
    <text evidence="2 9">Belongs to the branched chain amino acid transporter family.</text>
</comment>
<dbReference type="GO" id="GO:0005304">
    <property type="term" value="F:L-valine transmembrane transporter activity"/>
    <property type="evidence" value="ECO:0007669"/>
    <property type="project" value="TreeGrafter"/>
</dbReference>
<comment type="function">
    <text evidence="9">Component of the transport system for branched-chain amino acids.</text>
</comment>
<keyword evidence="8 9" id="KW-0472">Membrane</keyword>
<evidence type="ECO:0000256" key="9">
    <source>
        <dbReference type="RuleBase" id="RU362122"/>
    </source>
</evidence>
<dbReference type="PANTHER" id="PTHR30588">
    <property type="entry name" value="BRANCHED-CHAIN AMINO ACID TRANSPORT SYSTEM 2 CARRIER PROTEIN"/>
    <property type="match status" value="1"/>
</dbReference>
<evidence type="ECO:0000256" key="3">
    <source>
        <dbReference type="ARBA" id="ARBA00022448"/>
    </source>
</evidence>
<feature type="transmembrane region" description="Helical" evidence="9">
    <location>
        <begin position="322"/>
        <end position="342"/>
    </location>
</feature>
<feature type="transmembrane region" description="Helical" evidence="9">
    <location>
        <begin position="348"/>
        <end position="367"/>
    </location>
</feature>
<proteinExistence type="inferred from homology"/>
<reference evidence="11" key="1">
    <citation type="submission" date="2016-04" db="EMBL/GenBank/DDBJ databases">
        <authorList>
            <person name="Lyu Z."/>
            <person name="Lyu W."/>
        </authorList>
    </citation>
    <scope>NUCLEOTIDE SEQUENCE [LARGE SCALE GENOMIC DNA]</scope>
    <source>
        <strain evidence="11">C44</strain>
    </source>
</reference>
<evidence type="ECO:0000256" key="5">
    <source>
        <dbReference type="ARBA" id="ARBA00022692"/>
    </source>
</evidence>
<feature type="transmembrane region" description="Helical" evidence="9">
    <location>
        <begin position="41"/>
        <end position="65"/>
    </location>
</feature>
<evidence type="ECO:0000313" key="10">
    <source>
        <dbReference type="EMBL" id="OAS83198.1"/>
    </source>
</evidence>
<accession>A0A179SPG7</accession>
<feature type="transmembrane region" description="Helical" evidence="9">
    <location>
        <begin position="12"/>
        <end position="29"/>
    </location>
</feature>
<evidence type="ECO:0000256" key="6">
    <source>
        <dbReference type="ARBA" id="ARBA00022970"/>
    </source>
</evidence>
<protein>
    <recommendedName>
        <fullName evidence="9">Branched-chain amino acid transport system carrier protein</fullName>
    </recommendedName>
</protein>
<dbReference type="PANTHER" id="PTHR30588:SF8">
    <property type="entry name" value="BRANCHED-CHAIN AMINO ACID PERMEASE BRAB"/>
    <property type="match status" value="1"/>
</dbReference>
<feature type="transmembrane region" description="Helical" evidence="9">
    <location>
        <begin position="405"/>
        <end position="432"/>
    </location>
</feature>
<sequence length="439" mass="46686">MNKKMSGKETVVIGLMLFALFFGAGNMIFPPALGQQAGEHVWSAICGFLITGVGLPFLGILAIALTGSDVQTLGEKVHPKFGIIFSIVLYLTIGPLFGIPRTGTVAYEIGITPFLPSSFENSWVSLLVYTLLFFGITFWLALNPSKLIDRIGKILTPALILILILLTGKALLTPMGGLEVPTGVYLEGAFFKGFLEGYLTMDTLSALVFGIVIISAVKERGIVKRKEITIVSLKAGIIAAIGLIFVYISLSYIGATSVSSLGYSENGGVILSGAANILFGSLGNVVLGLAITFACLTTSVGLVSACGNYLSKVFPTISYKKIILVITIFSTCIANFGLSQLISFSVPLLVTIYPLAIVLIILSFFDIAFGIKSIVYIISLSATVIFSIVDGLNATNLNLSVINDWLSYIPLFNIGMGWLVPAIIGAIIGYIISNFKTGK</sequence>
<keyword evidence="3 9" id="KW-0813">Transport</keyword>
<feature type="transmembrane region" description="Helical" evidence="9">
    <location>
        <begin position="285"/>
        <end position="310"/>
    </location>
</feature>
<keyword evidence="7 9" id="KW-1133">Transmembrane helix</keyword>
<feature type="transmembrane region" description="Helical" evidence="9">
    <location>
        <begin position="197"/>
        <end position="217"/>
    </location>
</feature>
<name>A0A179SPG7_9BACI</name>
<feature type="transmembrane region" description="Helical" evidence="9">
    <location>
        <begin position="77"/>
        <end position="97"/>
    </location>
</feature>
<gene>
    <name evidence="10" type="ORF">A6K24_08730</name>
</gene>
<dbReference type="NCBIfam" id="TIGR00796">
    <property type="entry name" value="livcs"/>
    <property type="match status" value="1"/>
</dbReference>
<evidence type="ECO:0000256" key="2">
    <source>
        <dbReference type="ARBA" id="ARBA00008540"/>
    </source>
</evidence>
<dbReference type="OrthoDB" id="9783920at2"/>
<dbReference type="GO" id="GO:0015820">
    <property type="term" value="P:L-leucine transport"/>
    <property type="evidence" value="ECO:0007669"/>
    <property type="project" value="TreeGrafter"/>
</dbReference>
<dbReference type="GO" id="GO:0015190">
    <property type="term" value="F:L-leucine transmembrane transporter activity"/>
    <property type="evidence" value="ECO:0007669"/>
    <property type="project" value="TreeGrafter"/>
</dbReference>
<keyword evidence="4" id="KW-1003">Cell membrane</keyword>
<dbReference type="InterPro" id="IPR004685">
    <property type="entry name" value="Brnchd-chn_aa_trnsp_Livcs"/>
</dbReference>
<dbReference type="EMBL" id="LWSG01000042">
    <property type="protein sequence ID" value="OAS83198.1"/>
    <property type="molecule type" value="Genomic_DNA"/>
</dbReference>
<keyword evidence="6 9" id="KW-0029">Amino-acid transport</keyword>
<evidence type="ECO:0000313" key="11">
    <source>
        <dbReference type="Proteomes" id="UP000078534"/>
    </source>
</evidence>
<feature type="transmembrane region" description="Helical" evidence="9">
    <location>
        <begin position="229"/>
        <end position="253"/>
    </location>
</feature>
<dbReference type="Proteomes" id="UP000078534">
    <property type="component" value="Unassembled WGS sequence"/>
</dbReference>
<comment type="subcellular location">
    <subcellularLocation>
        <location evidence="1 9">Cell membrane</location>
        <topology evidence="1 9">Multi-pass membrane protein</topology>
    </subcellularLocation>
</comment>
<comment type="caution">
    <text evidence="10">The sequence shown here is derived from an EMBL/GenBank/DDBJ whole genome shotgun (WGS) entry which is preliminary data.</text>
</comment>
<evidence type="ECO:0000256" key="4">
    <source>
        <dbReference type="ARBA" id="ARBA00022475"/>
    </source>
</evidence>
<evidence type="ECO:0000256" key="1">
    <source>
        <dbReference type="ARBA" id="ARBA00004651"/>
    </source>
</evidence>
<feature type="transmembrane region" description="Helical" evidence="9">
    <location>
        <begin position="123"/>
        <end position="142"/>
    </location>
</feature>